<proteinExistence type="predicted"/>
<evidence type="ECO:0000313" key="2">
    <source>
        <dbReference type="Proteomes" id="UP000692954"/>
    </source>
</evidence>
<reference evidence="1" key="1">
    <citation type="submission" date="2021-01" db="EMBL/GenBank/DDBJ databases">
        <authorList>
            <consortium name="Genoscope - CEA"/>
            <person name="William W."/>
        </authorList>
    </citation>
    <scope>NUCLEOTIDE SEQUENCE</scope>
</reference>
<organism evidence="1 2">
    <name type="scientific">Paramecium sonneborni</name>
    <dbReference type="NCBI Taxonomy" id="65129"/>
    <lineage>
        <taxon>Eukaryota</taxon>
        <taxon>Sar</taxon>
        <taxon>Alveolata</taxon>
        <taxon>Ciliophora</taxon>
        <taxon>Intramacronucleata</taxon>
        <taxon>Oligohymenophorea</taxon>
        <taxon>Peniculida</taxon>
        <taxon>Parameciidae</taxon>
        <taxon>Paramecium</taxon>
    </lineage>
</organism>
<gene>
    <name evidence="1" type="ORF">PSON_ATCC_30995.1.T0630210</name>
</gene>
<dbReference type="EMBL" id="CAJJDN010000063">
    <property type="protein sequence ID" value="CAD8095072.1"/>
    <property type="molecule type" value="Genomic_DNA"/>
</dbReference>
<dbReference type="AlphaFoldDB" id="A0A8S1NS66"/>
<dbReference type="Proteomes" id="UP000692954">
    <property type="component" value="Unassembled WGS sequence"/>
</dbReference>
<protein>
    <submittedName>
        <fullName evidence="1">Uncharacterized protein</fullName>
    </submittedName>
</protein>
<comment type="caution">
    <text evidence="1">The sequence shown here is derived from an EMBL/GenBank/DDBJ whole genome shotgun (WGS) entry which is preliminary data.</text>
</comment>
<sequence length="122" mass="14924">MLLIIQKHDFLRVKMKRLYNTININKINISCRCNKIFQRLKLSHQVKNKKLKRLLIVLENQTIQFYKDTQSMSRISLEVKIYFIRDRFLITINIKETLEIRSLSQEFEKEVSYFRKRNSKIN</sequence>
<evidence type="ECO:0000313" key="1">
    <source>
        <dbReference type="EMBL" id="CAD8095072.1"/>
    </source>
</evidence>
<accession>A0A8S1NS66</accession>
<keyword evidence="2" id="KW-1185">Reference proteome</keyword>
<name>A0A8S1NS66_9CILI</name>